<evidence type="ECO:0000313" key="2">
    <source>
        <dbReference type="EMBL" id="HIP89301.1"/>
    </source>
</evidence>
<dbReference type="EMBL" id="DQUR01000175">
    <property type="protein sequence ID" value="HIP89301.1"/>
    <property type="molecule type" value="Genomic_DNA"/>
</dbReference>
<dbReference type="InterPro" id="IPR008553">
    <property type="entry name" value="DUF835"/>
</dbReference>
<feature type="domain" description="DUF835" evidence="1">
    <location>
        <begin position="25"/>
        <end position="133"/>
    </location>
</feature>
<gene>
    <name evidence="2" type="ORF">EYH24_05095</name>
</gene>
<reference evidence="2" key="1">
    <citation type="journal article" date="2020" name="ISME J.">
        <title>Gammaproteobacteria mediating utilization of methyl-, sulfur- and petroleum organic compounds in deep ocean hydrothermal plumes.</title>
        <authorList>
            <person name="Zhou Z."/>
            <person name="Liu Y."/>
            <person name="Pan J."/>
            <person name="Cron B.R."/>
            <person name="Toner B.M."/>
            <person name="Anantharaman K."/>
            <person name="Breier J.A."/>
            <person name="Dick G.J."/>
            <person name="Li M."/>
        </authorList>
    </citation>
    <scope>NUCLEOTIDE SEQUENCE</scope>
    <source>
        <strain evidence="2">SZUA-1476</strain>
    </source>
</reference>
<dbReference type="Proteomes" id="UP000653692">
    <property type="component" value="Unassembled WGS sequence"/>
</dbReference>
<organism evidence="2 3">
    <name type="scientific">Thermococcus paralvinellae</name>
    <dbReference type="NCBI Taxonomy" id="582419"/>
    <lineage>
        <taxon>Archaea</taxon>
        <taxon>Methanobacteriati</taxon>
        <taxon>Methanobacteriota</taxon>
        <taxon>Thermococci</taxon>
        <taxon>Thermococcales</taxon>
        <taxon>Thermococcaceae</taxon>
        <taxon>Thermococcus</taxon>
    </lineage>
</organism>
<evidence type="ECO:0000259" key="1">
    <source>
        <dbReference type="Pfam" id="PF05763"/>
    </source>
</evidence>
<comment type="caution">
    <text evidence="2">The sequence shown here is derived from an EMBL/GenBank/DDBJ whole genome shotgun (WGS) entry which is preliminary data.</text>
</comment>
<sequence length="139" mass="16230">MGAFFIAPPKKDRETMTPRNAYLFSNSEEVKRVFPNLFSENNVIVITRKNPRTFPVGDNMIIYWITRIEECSICDGSRIFTISPTKMDILINPITKGLKQGYNVVYIDAFEYLMLENGFESAFKFLLSLKDRAWRRMEP</sequence>
<accession>A0A832ZHZ7</accession>
<evidence type="ECO:0000313" key="3">
    <source>
        <dbReference type="Proteomes" id="UP000653692"/>
    </source>
</evidence>
<proteinExistence type="predicted"/>
<dbReference type="Pfam" id="PF05763">
    <property type="entry name" value="DUF835"/>
    <property type="match status" value="1"/>
</dbReference>
<protein>
    <submittedName>
        <fullName evidence="2">DUF835 domain-containing protein</fullName>
    </submittedName>
</protein>
<name>A0A832ZHZ7_9EURY</name>
<dbReference type="AlphaFoldDB" id="A0A832ZHZ7"/>